<dbReference type="Proteomes" id="UP000256977">
    <property type="component" value="Unassembled WGS sequence"/>
</dbReference>
<evidence type="ECO:0000256" key="1">
    <source>
        <dbReference type="ARBA" id="ARBA00005278"/>
    </source>
</evidence>
<dbReference type="AlphaFoldDB" id="A0A3D9JN32"/>
<dbReference type="OrthoDB" id="9772630at2"/>
<evidence type="ECO:0000256" key="3">
    <source>
        <dbReference type="SAM" id="Phobius"/>
    </source>
</evidence>
<comment type="similarity">
    <text evidence="1">Belongs to the GerABKA family.</text>
</comment>
<organism evidence="4 5">
    <name type="scientific">Cohnella phaseoli</name>
    <dbReference type="NCBI Taxonomy" id="456490"/>
    <lineage>
        <taxon>Bacteria</taxon>
        <taxon>Bacillati</taxon>
        <taxon>Bacillota</taxon>
        <taxon>Bacilli</taxon>
        <taxon>Bacillales</taxon>
        <taxon>Paenibacillaceae</taxon>
        <taxon>Cohnella</taxon>
    </lineage>
</organism>
<dbReference type="GO" id="GO:0016020">
    <property type="term" value="C:membrane"/>
    <property type="evidence" value="ECO:0007669"/>
    <property type="project" value="InterPro"/>
</dbReference>
<feature type="transmembrane region" description="Helical" evidence="3">
    <location>
        <begin position="419"/>
        <end position="442"/>
    </location>
</feature>
<feature type="transmembrane region" description="Helical" evidence="3">
    <location>
        <begin position="291"/>
        <end position="313"/>
    </location>
</feature>
<proteinExistence type="inferred from homology"/>
<dbReference type="EMBL" id="QRDZ01000015">
    <property type="protein sequence ID" value="RED75394.1"/>
    <property type="molecule type" value="Genomic_DNA"/>
</dbReference>
<dbReference type="InterPro" id="IPR004995">
    <property type="entry name" value="Spore_Ger"/>
</dbReference>
<keyword evidence="5" id="KW-1185">Reference proteome</keyword>
<name>A0A3D9JN32_9BACL</name>
<feature type="transmembrane region" description="Helical" evidence="3">
    <location>
        <begin position="389"/>
        <end position="407"/>
    </location>
</feature>
<dbReference type="InterPro" id="IPR050768">
    <property type="entry name" value="UPF0353/GerABKA_families"/>
</dbReference>
<evidence type="ECO:0000313" key="4">
    <source>
        <dbReference type="EMBL" id="RED75394.1"/>
    </source>
</evidence>
<protein>
    <submittedName>
        <fullName evidence="4">Spore germination protein KA</fullName>
    </submittedName>
</protein>
<dbReference type="PANTHER" id="PTHR22550">
    <property type="entry name" value="SPORE GERMINATION PROTEIN"/>
    <property type="match status" value="1"/>
</dbReference>
<keyword evidence="3" id="KW-1133">Transmembrane helix</keyword>
<reference evidence="4 5" key="1">
    <citation type="submission" date="2018-07" db="EMBL/GenBank/DDBJ databases">
        <title>Genomic Encyclopedia of Type Strains, Phase III (KMG-III): the genomes of soil and plant-associated and newly described type strains.</title>
        <authorList>
            <person name="Whitman W."/>
        </authorList>
    </citation>
    <scope>NUCLEOTIDE SEQUENCE [LARGE SCALE GENOMIC DNA]</scope>
    <source>
        <strain evidence="4 5">CECT 7287</strain>
    </source>
</reference>
<comment type="caution">
    <text evidence="4">The sequence shown here is derived from an EMBL/GenBank/DDBJ whole genome shotgun (WGS) entry which is preliminary data.</text>
</comment>
<feature type="transmembrane region" description="Helical" evidence="3">
    <location>
        <begin position="363"/>
        <end position="383"/>
    </location>
</feature>
<evidence type="ECO:0000313" key="5">
    <source>
        <dbReference type="Proteomes" id="UP000256977"/>
    </source>
</evidence>
<dbReference type="RefSeq" id="WP_116062132.1">
    <property type="nucleotide sequence ID" value="NZ_QRDZ01000015.1"/>
</dbReference>
<sequence length="485" mass="53566">MKKQHLYALPERRRELELRLGESSDLIARECRIGQDATPALLMWIDSLVDKRTLQLTTLTPLLSLQTSPLPSTDPSECLDELCRSFVSAPEAKVVDTIDEALPMLMSGWTLLLLNGARGIATIQTSGWDRRGIEEAPSSTVVRGPRDGFVESLDINISLVRRRLRSAAVRVDKLKVGELSHTDVAVMYIDQRAKPSIVEEVKSRIRNVKIDGVLESQYIEELIKDNPASIFPTVYSTERPDDVANILLDGRVAIIVDGTPFALALPTTLVHFLITTEDLYLAYPVATFIRWLRYVGFIMNLLLPSLYVGTLTFHPEMVPPQLLSSILTAREGVPFPVLMETLLMEATFEVLREASVRMPRSVGSAISIVGALVIGESAVQAGIISSPAIIVVAATAIASFTIPSIALSGTVRILRFGMVLLASMFGLYGIMIGVFLLGIHLASIKSLGVPYLTPIAPFRKKEFLKTIFRVPWFMLSKKKNSRRRA</sequence>
<dbReference type="PANTHER" id="PTHR22550:SF5">
    <property type="entry name" value="LEUCINE ZIPPER PROTEIN 4"/>
    <property type="match status" value="1"/>
</dbReference>
<gene>
    <name evidence="4" type="ORF">DFP98_1159</name>
</gene>
<dbReference type="Pfam" id="PF03323">
    <property type="entry name" value="GerA"/>
    <property type="match status" value="1"/>
</dbReference>
<keyword evidence="2 3" id="KW-0472">Membrane</keyword>
<evidence type="ECO:0000256" key="2">
    <source>
        <dbReference type="ARBA" id="ARBA00023136"/>
    </source>
</evidence>
<dbReference type="PIRSF" id="PIRSF005690">
    <property type="entry name" value="GerBA"/>
    <property type="match status" value="1"/>
</dbReference>
<keyword evidence="3" id="KW-0812">Transmembrane</keyword>
<accession>A0A3D9JN32</accession>
<dbReference type="GO" id="GO:0009847">
    <property type="term" value="P:spore germination"/>
    <property type="evidence" value="ECO:0007669"/>
    <property type="project" value="InterPro"/>
</dbReference>